<protein>
    <submittedName>
        <fullName evidence="3">Polysaccharide deacetylase family protein</fullName>
    </submittedName>
</protein>
<dbReference type="SUPFAM" id="SSF88713">
    <property type="entry name" value="Glycoside hydrolase/deacetylase"/>
    <property type="match status" value="1"/>
</dbReference>
<name>A0ABT3FUX2_9BACT</name>
<dbReference type="RefSeq" id="WP_264503352.1">
    <property type="nucleotide sequence ID" value="NZ_JAPDDS010000017.1"/>
</dbReference>
<keyword evidence="1" id="KW-0812">Transmembrane</keyword>
<accession>A0ABT3FUX2</accession>
<dbReference type="Gene3D" id="3.20.20.370">
    <property type="entry name" value="Glycoside hydrolase/deacetylase"/>
    <property type="match status" value="1"/>
</dbReference>
<dbReference type="CDD" id="cd10917">
    <property type="entry name" value="CE4_NodB_like_6s_7s"/>
    <property type="match status" value="1"/>
</dbReference>
<keyword evidence="1" id="KW-0472">Membrane</keyword>
<reference evidence="3 4" key="1">
    <citation type="submission" date="2022-10" db="EMBL/GenBank/DDBJ databases">
        <title>Luteolibacter flavescens strain MCCC 1K03193, whole genome shotgun sequencing project.</title>
        <authorList>
            <person name="Zhao G."/>
            <person name="Shen L."/>
        </authorList>
    </citation>
    <scope>NUCLEOTIDE SEQUENCE [LARGE SCALE GENOMIC DNA]</scope>
    <source>
        <strain evidence="3 4">MCCC 1K03193</strain>
    </source>
</reference>
<evidence type="ECO:0000256" key="1">
    <source>
        <dbReference type="SAM" id="Phobius"/>
    </source>
</evidence>
<feature type="transmembrane region" description="Helical" evidence="1">
    <location>
        <begin position="157"/>
        <end position="178"/>
    </location>
</feature>
<feature type="transmembrane region" description="Helical" evidence="1">
    <location>
        <begin position="45"/>
        <end position="63"/>
    </location>
</feature>
<organism evidence="3 4">
    <name type="scientific">Luteolibacter flavescens</name>
    <dbReference type="NCBI Taxonomy" id="1859460"/>
    <lineage>
        <taxon>Bacteria</taxon>
        <taxon>Pseudomonadati</taxon>
        <taxon>Verrucomicrobiota</taxon>
        <taxon>Verrucomicrobiia</taxon>
        <taxon>Verrucomicrobiales</taxon>
        <taxon>Verrucomicrobiaceae</taxon>
        <taxon>Luteolibacter</taxon>
    </lineage>
</organism>
<keyword evidence="1" id="KW-1133">Transmembrane helix</keyword>
<comment type="caution">
    <text evidence="3">The sequence shown here is derived from an EMBL/GenBank/DDBJ whole genome shotgun (WGS) entry which is preliminary data.</text>
</comment>
<dbReference type="InterPro" id="IPR011330">
    <property type="entry name" value="Glyco_hydro/deAcase_b/a-brl"/>
</dbReference>
<feature type="transmembrane region" description="Helical" evidence="1">
    <location>
        <begin position="102"/>
        <end position="118"/>
    </location>
</feature>
<dbReference type="InterPro" id="IPR050248">
    <property type="entry name" value="Polysacc_deacetylase_ArnD"/>
</dbReference>
<dbReference type="PANTHER" id="PTHR10587:SF137">
    <property type="entry name" value="4-DEOXY-4-FORMAMIDO-L-ARABINOSE-PHOSPHOUNDECAPRENOL DEFORMYLASE ARND-RELATED"/>
    <property type="match status" value="1"/>
</dbReference>
<gene>
    <name evidence="3" type="ORF">OKA04_21845</name>
</gene>
<sequence>MLEKDRPNRAVTPFFQIFGGRWQRLSGDAIHMTEGAGHHRLEWRVLSVLVPLVAGAAVFDALWRIGGAWLAWGGVLPVLFLLFHIVAIVIGGKNPLAQWQRWNLLLAAWSVWQGWFANESGVRWAAGIWLGVLALNAVSALCLGWRFLMVHPATCTAVARWFIFAAIHVPVFVVTWLYGWHAGLVVLPVAAAVWLCGTFLPNSRVFGPIARRVEGKDVLLTIDDGPDPVDTPALLDLLDQHGRRAVFFIIGEKVRRHPELAREIVRRGHELGNHTMTHPVGVFWGLGPARTRREIEGCQQAIEEATGTKARFFRAPAGHRNWFTHPALQDLGLELVGWRKRAYDTIRSDVDGIVRDLVTGVKDGDILLLHEATMTSQGVMKGVLEALESGTPRVKKTEAPDHHAALPDS</sequence>
<dbReference type="InterPro" id="IPR002509">
    <property type="entry name" value="NODB_dom"/>
</dbReference>
<evidence type="ECO:0000313" key="3">
    <source>
        <dbReference type="EMBL" id="MCW1887396.1"/>
    </source>
</evidence>
<dbReference type="Pfam" id="PF01522">
    <property type="entry name" value="Polysacc_deac_1"/>
    <property type="match status" value="1"/>
</dbReference>
<keyword evidence="4" id="KW-1185">Reference proteome</keyword>
<dbReference type="PROSITE" id="PS51677">
    <property type="entry name" value="NODB"/>
    <property type="match status" value="1"/>
</dbReference>
<feature type="transmembrane region" description="Helical" evidence="1">
    <location>
        <begin position="124"/>
        <end position="145"/>
    </location>
</feature>
<dbReference type="EMBL" id="JAPDDS010000017">
    <property type="protein sequence ID" value="MCW1887396.1"/>
    <property type="molecule type" value="Genomic_DNA"/>
</dbReference>
<feature type="domain" description="NodB homology" evidence="2">
    <location>
        <begin position="216"/>
        <end position="395"/>
    </location>
</feature>
<dbReference type="PANTHER" id="PTHR10587">
    <property type="entry name" value="GLYCOSYL TRANSFERASE-RELATED"/>
    <property type="match status" value="1"/>
</dbReference>
<evidence type="ECO:0000259" key="2">
    <source>
        <dbReference type="PROSITE" id="PS51677"/>
    </source>
</evidence>
<dbReference type="Proteomes" id="UP001207930">
    <property type="component" value="Unassembled WGS sequence"/>
</dbReference>
<evidence type="ECO:0000313" key="4">
    <source>
        <dbReference type="Proteomes" id="UP001207930"/>
    </source>
</evidence>
<proteinExistence type="predicted"/>
<feature type="transmembrane region" description="Helical" evidence="1">
    <location>
        <begin position="184"/>
        <end position="202"/>
    </location>
</feature>
<feature type="transmembrane region" description="Helical" evidence="1">
    <location>
        <begin position="69"/>
        <end position="90"/>
    </location>
</feature>